<comment type="caution">
    <text evidence="1">The sequence shown here is derived from an EMBL/GenBank/DDBJ whole genome shotgun (WGS) entry which is preliminary data.</text>
</comment>
<proteinExistence type="predicted"/>
<name>A0A437M150_9SPHN</name>
<evidence type="ECO:0000313" key="1">
    <source>
        <dbReference type="EMBL" id="RVT91295.1"/>
    </source>
</evidence>
<dbReference type="AlphaFoldDB" id="A0A437M150"/>
<protein>
    <submittedName>
        <fullName evidence="1">Uncharacterized protein</fullName>
    </submittedName>
</protein>
<sequence length="102" mass="11418">MAVLMLAWCSSAHAYDLGNLLREKPDGTFSTPKPLFEVERCLLLRDWRDSVFVYRTPDRPDESLVYFTGGFNEPRAIELRRTAGGTEVAVHSIAVAKAQECG</sequence>
<evidence type="ECO:0000313" key="2">
    <source>
        <dbReference type="Proteomes" id="UP000282971"/>
    </source>
</evidence>
<gene>
    <name evidence="1" type="ORF">EOD43_17465</name>
</gene>
<organism evidence="1 2">
    <name type="scientific">Sphingomonas crocodyli</name>
    <dbReference type="NCBI Taxonomy" id="1979270"/>
    <lineage>
        <taxon>Bacteria</taxon>
        <taxon>Pseudomonadati</taxon>
        <taxon>Pseudomonadota</taxon>
        <taxon>Alphaproteobacteria</taxon>
        <taxon>Sphingomonadales</taxon>
        <taxon>Sphingomonadaceae</taxon>
        <taxon>Sphingomonas</taxon>
    </lineage>
</organism>
<dbReference type="EMBL" id="SACN01000002">
    <property type="protein sequence ID" value="RVT91295.1"/>
    <property type="molecule type" value="Genomic_DNA"/>
</dbReference>
<dbReference type="RefSeq" id="WP_127745307.1">
    <property type="nucleotide sequence ID" value="NZ_SACN01000002.1"/>
</dbReference>
<reference evidence="1 2" key="1">
    <citation type="submission" date="2019-01" db="EMBL/GenBank/DDBJ databases">
        <authorList>
            <person name="Chen W.-M."/>
        </authorList>
    </citation>
    <scope>NUCLEOTIDE SEQUENCE [LARGE SCALE GENOMIC DNA]</scope>
    <source>
        <strain evidence="1 2">CCP-7</strain>
    </source>
</reference>
<dbReference type="OrthoDB" id="7585265at2"/>
<keyword evidence="2" id="KW-1185">Reference proteome</keyword>
<accession>A0A437M150</accession>
<dbReference type="Proteomes" id="UP000282971">
    <property type="component" value="Unassembled WGS sequence"/>
</dbReference>